<sequence>MKTYGRKRKRAFFDRSVSSNVHDTTVSSSPSSLQSSSSYGDTLFSLSSFDSTQHNTSPAKNKQQYAHKDNNPNDLEISSDILASKSDLIKNNLQKMTRKRRAIKSQKFQTLENDNKFEINDNIYNDDTLNSSSIDFKSIKIKYKNLRQSANFVHKQKTSRKINYDESNDNSFLDSNITLRITRNGKQKQKSINNNNNQNFKNENLFEHIAIIKRDISSINQLLSSPTKENSTDYKVSKGINIETSSMDKNNQNHQNHQENQKNISKNMVLDNVSKSETKNKVKKDNNTLNMKFFVEPPTNLQPKLIFKKLSSKKMGNTQENVQILKNNESIEKEKTIKNNNRENANTNVTITKTKETDAWNLFNESIISPLKNSSHSTIFNLNSQINLHNNNLSDNSFENQNSSNFYQIKNQKIDNKDNNDNSDNGNNIIIGDLSKNMDLQITLPDSFENFEDLHNSVFFSIKQSISSNYEKLNDNSILSIENGITETTQDTGNLKNSENSQSLISLANNDSQKKIYGFQRSYLANDDEFEISQIDNGLSSPVFNNNFDNDIGTNHINIISTNTNDGIFSNDSNNNDGDYVFSAVTNAMENDFSLDQNENHELMPVQYRKQSVTEIIPRDEDFSLKNDFVHFSPIKPNAVQGINELRASGKKSNYSDELDSIFDGIKLSSSLSSKRFSLLEICLKLVHESNSEDNNFIFALNQTPFVESIIDVSENELDPIILFCLGFIFSRFLYQSERGKFENNYFVNLVFSNQQNFESFKTVLKNLLILNNKNILQICDDFRNFKKVSKTSQELLEEFLKKFCELNDFIDKEVSAFFFGLVILDRLMLDHSILLKFPLVKSLFGDEAVSLNLFLLGESLLLSNPFKDPSQISKFNLINYQLMMSLIENSIVSSEIVFTILLKEIDTFILVFQKLYELIDTLSGIDFNYFDLISKGKIRNEKYYKISSKNLGFLLNCCLSILRINIIITSNIFEYEKRLFDNRDILNKFKAVVFDGDLIKKLLSIILNTQIIMINSLSYKSKRKYSSNNDGNRFKILFNNFTLFSFGYLINMIENYQCSLKFVEELDLILRVLRCIDVRFVRDEKRNDYDYDYKESLLSNIKKNESVYIVGYLCLLVGLLKVNRNTREAIEGNLLPIDIDRIKVLLNKLREIIPKIEKGCKKVDNVVDELTIGKLKGIGSQIDSVLKDI</sequence>
<accession>A0A1D2VRC6</accession>
<dbReference type="AlphaFoldDB" id="A0A1D2VRC6"/>
<name>A0A1D2VRC6_9ASCO</name>
<evidence type="ECO:0000256" key="1">
    <source>
        <dbReference type="SAM" id="MobiDB-lite"/>
    </source>
</evidence>
<dbReference type="Gene3D" id="1.25.10.10">
    <property type="entry name" value="Leucine-rich Repeat Variant"/>
    <property type="match status" value="1"/>
</dbReference>
<dbReference type="Proteomes" id="UP000095038">
    <property type="component" value="Unassembled WGS sequence"/>
</dbReference>
<proteinExistence type="predicted"/>
<reference evidence="3" key="1">
    <citation type="submission" date="2016-05" db="EMBL/GenBank/DDBJ databases">
        <title>Comparative genomics of biotechnologically important yeasts.</title>
        <authorList>
            <consortium name="DOE Joint Genome Institute"/>
            <person name="Riley R."/>
            <person name="Haridas S."/>
            <person name="Wolfe K.H."/>
            <person name="Lopes M.R."/>
            <person name="Hittinger C.T."/>
            <person name="Goker M."/>
            <person name="Salamov A."/>
            <person name="Wisecaver J."/>
            <person name="Long T.M."/>
            <person name="Aerts A.L."/>
            <person name="Barry K."/>
            <person name="Choi C."/>
            <person name="Clum A."/>
            <person name="Coughlan A.Y."/>
            <person name="Deshpande S."/>
            <person name="Douglass A.P."/>
            <person name="Hanson S.J."/>
            <person name="Klenk H.-P."/>
            <person name="Labutti K."/>
            <person name="Lapidus A."/>
            <person name="Lindquist E."/>
            <person name="Lipzen A."/>
            <person name="Meier-Kolthoff J.P."/>
            <person name="Ohm R.A."/>
            <person name="Otillar R.P."/>
            <person name="Pangilinan J."/>
            <person name="Peng Y."/>
            <person name="Rokas A."/>
            <person name="Rosa C.A."/>
            <person name="Scheuner C."/>
            <person name="Sibirny A.A."/>
            <person name="Slot J.C."/>
            <person name="Stielow J.B."/>
            <person name="Sun H."/>
            <person name="Kurtzman C.P."/>
            <person name="Blackwell M."/>
            <person name="Grigoriev I.V."/>
            <person name="Jeffries T.W."/>
        </authorList>
    </citation>
    <scope>NUCLEOTIDE SEQUENCE [LARGE SCALE GENOMIC DNA]</scope>
    <source>
        <strain evidence="3">DSM 1968</strain>
    </source>
</reference>
<organism evidence="2 3">
    <name type="scientific">Ascoidea rubescens DSM 1968</name>
    <dbReference type="NCBI Taxonomy" id="1344418"/>
    <lineage>
        <taxon>Eukaryota</taxon>
        <taxon>Fungi</taxon>
        <taxon>Dikarya</taxon>
        <taxon>Ascomycota</taxon>
        <taxon>Saccharomycotina</taxon>
        <taxon>Saccharomycetes</taxon>
        <taxon>Ascoideaceae</taxon>
        <taxon>Ascoidea</taxon>
    </lineage>
</organism>
<keyword evidence="3" id="KW-1185">Reference proteome</keyword>
<evidence type="ECO:0000313" key="3">
    <source>
        <dbReference type="Proteomes" id="UP000095038"/>
    </source>
</evidence>
<feature type="region of interest" description="Disordered" evidence="1">
    <location>
        <begin position="50"/>
        <end position="73"/>
    </location>
</feature>
<gene>
    <name evidence="2" type="ORF">ASCRUDRAFT_73850</name>
</gene>
<dbReference type="InterPro" id="IPR011989">
    <property type="entry name" value="ARM-like"/>
</dbReference>
<dbReference type="RefSeq" id="XP_020050473.1">
    <property type="nucleotide sequence ID" value="XM_020192457.1"/>
</dbReference>
<dbReference type="InParanoid" id="A0A1D2VRC6"/>
<feature type="compositionally biased region" description="Polar residues" evidence="1">
    <location>
        <begin position="50"/>
        <end position="64"/>
    </location>
</feature>
<dbReference type="GeneID" id="30966093"/>
<dbReference type="EMBL" id="KV454475">
    <property type="protein sequence ID" value="ODV64166.1"/>
    <property type="molecule type" value="Genomic_DNA"/>
</dbReference>
<protein>
    <submittedName>
        <fullName evidence="2">Uncharacterized protein</fullName>
    </submittedName>
</protein>
<evidence type="ECO:0000313" key="2">
    <source>
        <dbReference type="EMBL" id="ODV64166.1"/>
    </source>
</evidence>